<protein>
    <submittedName>
        <fullName evidence="1">Lipase 3</fullName>
    </submittedName>
</protein>
<dbReference type="AlphaFoldDB" id="A0A0J7K561"/>
<accession>A0A0J7K561</accession>
<evidence type="ECO:0000313" key="1">
    <source>
        <dbReference type="EMBL" id="KMQ85568.1"/>
    </source>
</evidence>
<reference evidence="1 2" key="1">
    <citation type="submission" date="2015-04" db="EMBL/GenBank/DDBJ databases">
        <title>Lasius niger genome sequencing.</title>
        <authorList>
            <person name="Konorov E.A."/>
            <person name="Nikitin M.A."/>
            <person name="Kirill M.V."/>
            <person name="Chang P."/>
        </authorList>
    </citation>
    <scope>NUCLEOTIDE SEQUENCE [LARGE SCALE GENOMIC DNA]</scope>
    <source>
        <tissue evidence="1">Whole</tissue>
    </source>
</reference>
<dbReference type="PANTHER" id="PTHR11005">
    <property type="entry name" value="LYSOSOMAL ACID LIPASE-RELATED"/>
    <property type="match status" value="1"/>
</dbReference>
<name>A0A0J7K561_LASNI</name>
<organism evidence="1 2">
    <name type="scientific">Lasius niger</name>
    <name type="common">Black garden ant</name>
    <dbReference type="NCBI Taxonomy" id="67767"/>
    <lineage>
        <taxon>Eukaryota</taxon>
        <taxon>Metazoa</taxon>
        <taxon>Ecdysozoa</taxon>
        <taxon>Arthropoda</taxon>
        <taxon>Hexapoda</taxon>
        <taxon>Insecta</taxon>
        <taxon>Pterygota</taxon>
        <taxon>Neoptera</taxon>
        <taxon>Endopterygota</taxon>
        <taxon>Hymenoptera</taxon>
        <taxon>Apocrita</taxon>
        <taxon>Aculeata</taxon>
        <taxon>Formicoidea</taxon>
        <taxon>Formicidae</taxon>
        <taxon>Formicinae</taxon>
        <taxon>Lasius</taxon>
        <taxon>Lasius</taxon>
    </lineage>
</organism>
<sequence length="169" mass="19575">MMRFLLNEFLLNDSVRFLLKYACALAGEAICANVIFTFCGYDMEQFDHIFQSGKFRRYDYGRAKNLLIYDSAEPPNYNLSNIMVSIALFYGSGDTLVDIVDLKRLSCTLPNVMDVYEVPWPNFNHADFIWAKDASKLVYERVLEIMRKENPNNVTSSTKIKDECYTLNL</sequence>
<dbReference type="SUPFAM" id="SSF53474">
    <property type="entry name" value="alpha/beta-Hydrolases"/>
    <property type="match status" value="1"/>
</dbReference>
<dbReference type="STRING" id="67767.A0A0J7K561"/>
<dbReference type="InterPro" id="IPR029058">
    <property type="entry name" value="AB_hydrolase_fold"/>
</dbReference>
<dbReference type="PaxDb" id="67767-A0A0J7K561"/>
<dbReference type="Gene3D" id="3.40.50.1820">
    <property type="entry name" value="alpha/beta hydrolase"/>
    <property type="match status" value="1"/>
</dbReference>
<dbReference type="Proteomes" id="UP000036403">
    <property type="component" value="Unassembled WGS sequence"/>
</dbReference>
<keyword evidence="2" id="KW-1185">Reference proteome</keyword>
<dbReference type="EMBL" id="LBMM01013583">
    <property type="protein sequence ID" value="KMQ85568.1"/>
    <property type="molecule type" value="Genomic_DNA"/>
</dbReference>
<dbReference type="OrthoDB" id="9974421at2759"/>
<gene>
    <name evidence="1" type="ORF">RF55_15802</name>
</gene>
<proteinExistence type="predicted"/>
<comment type="caution">
    <text evidence="1">The sequence shown here is derived from an EMBL/GenBank/DDBJ whole genome shotgun (WGS) entry which is preliminary data.</text>
</comment>
<evidence type="ECO:0000313" key="2">
    <source>
        <dbReference type="Proteomes" id="UP000036403"/>
    </source>
</evidence>